<gene>
    <name evidence="11" type="ORF">ET524_01570</name>
</gene>
<dbReference type="Pfam" id="PF02578">
    <property type="entry name" value="Cu-oxidase_4"/>
    <property type="match status" value="1"/>
</dbReference>
<comment type="catalytic activity">
    <reaction evidence="1">
        <text>inosine + phosphate = alpha-D-ribose 1-phosphate + hypoxanthine</text>
        <dbReference type="Rhea" id="RHEA:27646"/>
        <dbReference type="ChEBI" id="CHEBI:17368"/>
        <dbReference type="ChEBI" id="CHEBI:17596"/>
        <dbReference type="ChEBI" id="CHEBI:43474"/>
        <dbReference type="ChEBI" id="CHEBI:57720"/>
        <dbReference type="EC" id="2.4.2.1"/>
    </reaction>
    <physiologicalReaction direction="left-to-right" evidence="1">
        <dbReference type="Rhea" id="RHEA:27647"/>
    </physiologicalReaction>
</comment>
<reference evidence="11 12" key="1">
    <citation type="submission" date="2019-01" db="EMBL/GenBank/DDBJ databases">
        <title>Senegalimassilia sp. nov. KGMB04484 isolated human feces.</title>
        <authorList>
            <person name="Han K.-I."/>
            <person name="Kim J.-S."/>
            <person name="Lee K.C."/>
            <person name="Suh M.K."/>
            <person name="Eom M.K."/>
            <person name="Lee J.H."/>
            <person name="Park S.-H."/>
            <person name="Kang S.W."/>
            <person name="Park J.-E."/>
            <person name="Oh B.S."/>
            <person name="Yu S.Y."/>
            <person name="Choi S.-H."/>
            <person name="Lee D.H."/>
            <person name="Yoon H."/>
            <person name="Kim B.-Y."/>
            <person name="Lee J.H."/>
            <person name="Lee J.-S."/>
        </authorList>
    </citation>
    <scope>NUCLEOTIDE SEQUENCE [LARGE SCALE GENOMIC DNA]</scope>
    <source>
        <strain evidence="11 12">KGMB04484</strain>
    </source>
</reference>
<dbReference type="AlphaFoldDB" id="A0A4Q2K1B2"/>
<dbReference type="PANTHER" id="PTHR30616">
    <property type="entry name" value="UNCHARACTERIZED PROTEIN YFIH"/>
    <property type="match status" value="1"/>
</dbReference>
<protein>
    <submittedName>
        <fullName evidence="11">Laccase domain-containing protein</fullName>
    </submittedName>
</protein>
<dbReference type="InterPro" id="IPR003730">
    <property type="entry name" value="Cu_polyphenol_OxRdtase"/>
</dbReference>
<dbReference type="InterPro" id="IPR038371">
    <property type="entry name" value="Cu_polyphenol_OxRdtase_sf"/>
</dbReference>
<dbReference type="EMBL" id="SDPW01000001">
    <property type="protein sequence ID" value="RXZ53324.1"/>
    <property type="molecule type" value="Genomic_DNA"/>
</dbReference>
<keyword evidence="4" id="KW-0808">Transferase</keyword>
<evidence type="ECO:0000313" key="12">
    <source>
        <dbReference type="Proteomes" id="UP000293345"/>
    </source>
</evidence>
<comment type="function">
    <text evidence="2">Purine nucleoside enzyme that catalyzes the phosphorolysis of adenosine and inosine nucleosides, yielding D-ribose 1-phosphate and the respective free bases, adenine and hypoxanthine. Also catalyzes the phosphorolysis of S-methyl-5'-thioadenosine into adenine and S-methyl-5-thio-alpha-D-ribose 1-phosphate. Also has adenosine deaminase activity.</text>
</comment>
<dbReference type="GO" id="GO:0051537">
    <property type="term" value="F:2 iron, 2 sulfur cluster binding"/>
    <property type="evidence" value="ECO:0007669"/>
    <property type="project" value="InterPro"/>
</dbReference>
<name>A0A4Q2K1B2_9ACTN</name>
<dbReference type="Proteomes" id="UP000293345">
    <property type="component" value="Unassembled WGS sequence"/>
</dbReference>
<comment type="catalytic activity">
    <reaction evidence="10">
        <text>S-methyl-5'-thioadenosine + phosphate = 5-(methylsulfanyl)-alpha-D-ribose 1-phosphate + adenine</text>
        <dbReference type="Rhea" id="RHEA:11852"/>
        <dbReference type="ChEBI" id="CHEBI:16708"/>
        <dbReference type="ChEBI" id="CHEBI:17509"/>
        <dbReference type="ChEBI" id="CHEBI:43474"/>
        <dbReference type="ChEBI" id="CHEBI:58533"/>
        <dbReference type="EC" id="2.4.2.28"/>
    </reaction>
    <physiologicalReaction direction="left-to-right" evidence="10">
        <dbReference type="Rhea" id="RHEA:11853"/>
    </physiologicalReaction>
</comment>
<accession>A0A4Q2K1B2</accession>
<dbReference type="CDD" id="cd16833">
    <property type="entry name" value="YfiH"/>
    <property type="match status" value="1"/>
</dbReference>
<evidence type="ECO:0000256" key="1">
    <source>
        <dbReference type="ARBA" id="ARBA00000553"/>
    </source>
</evidence>
<comment type="catalytic activity">
    <reaction evidence="9">
        <text>adenosine + phosphate = alpha-D-ribose 1-phosphate + adenine</text>
        <dbReference type="Rhea" id="RHEA:27642"/>
        <dbReference type="ChEBI" id="CHEBI:16335"/>
        <dbReference type="ChEBI" id="CHEBI:16708"/>
        <dbReference type="ChEBI" id="CHEBI:43474"/>
        <dbReference type="ChEBI" id="CHEBI:57720"/>
        <dbReference type="EC" id="2.4.2.1"/>
    </reaction>
    <physiologicalReaction direction="left-to-right" evidence="9">
        <dbReference type="Rhea" id="RHEA:27643"/>
    </physiologicalReaction>
</comment>
<comment type="caution">
    <text evidence="11">The sequence shown here is derived from an EMBL/GenBank/DDBJ whole genome shotgun (WGS) entry which is preliminary data.</text>
</comment>
<comment type="catalytic activity">
    <reaction evidence="8">
        <text>adenosine + H2O + H(+) = inosine + NH4(+)</text>
        <dbReference type="Rhea" id="RHEA:24408"/>
        <dbReference type="ChEBI" id="CHEBI:15377"/>
        <dbReference type="ChEBI" id="CHEBI:15378"/>
        <dbReference type="ChEBI" id="CHEBI:16335"/>
        <dbReference type="ChEBI" id="CHEBI:17596"/>
        <dbReference type="ChEBI" id="CHEBI:28938"/>
        <dbReference type="EC" id="3.5.4.4"/>
    </reaction>
    <physiologicalReaction direction="left-to-right" evidence="8">
        <dbReference type="Rhea" id="RHEA:24409"/>
    </physiologicalReaction>
</comment>
<evidence type="ECO:0000313" key="11">
    <source>
        <dbReference type="EMBL" id="RXZ53324.1"/>
    </source>
</evidence>
<dbReference type="RefSeq" id="WP_129423054.1">
    <property type="nucleotide sequence ID" value="NZ_SDPW01000001.1"/>
</dbReference>
<comment type="similarity">
    <text evidence="3">Belongs to the purine nucleoside phosphorylase YfiH/LACC1 family.</text>
</comment>
<evidence type="ECO:0000256" key="8">
    <source>
        <dbReference type="ARBA" id="ARBA00047989"/>
    </source>
</evidence>
<keyword evidence="12" id="KW-1185">Reference proteome</keyword>
<evidence type="ECO:0000256" key="10">
    <source>
        <dbReference type="ARBA" id="ARBA00049893"/>
    </source>
</evidence>
<dbReference type="Gene3D" id="3.60.140.10">
    <property type="entry name" value="CNF1/YfiH-like putative cysteine hydrolases"/>
    <property type="match status" value="1"/>
</dbReference>
<dbReference type="GO" id="GO:0017061">
    <property type="term" value="F:S-methyl-5-thioadenosine phosphorylase activity"/>
    <property type="evidence" value="ECO:0007669"/>
    <property type="project" value="UniProtKB-EC"/>
</dbReference>
<evidence type="ECO:0000256" key="2">
    <source>
        <dbReference type="ARBA" id="ARBA00003215"/>
    </source>
</evidence>
<dbReference type="PANTHER" id="PTHR30616:SF2">
    <property type="entry name" value="PURINE NUCLEOSIDE PHOSPHORYLASE LACC1"/>
    <property type="match status" value="1"/>
</dbReference>
<dbReference type="OrthoDB" id="4279at2"/>
<sequence length="283" mass="29280">MVCNTLPAPHLDARPCGARRISMLTDQALFDACGVRVAFTGRAGGVSEGAFASLNLGVHVQDNLDHVMENRACVMEALGAPDTPVIVPNQVHGTIIVDIESASAAQLVAAQQRAQAGADALAVSVPGVAALLCFADCTPVIIVSPTGRFVVAHAGWRGVVGSIAVLSAQRLAQADGACGTDQVRANLGGYNVYIGPHIHACHFEVGQDVADTFRSQFGATCIKGQRHVSMLDALRTSLVAAGVDAARICDAGICTQCNPQAYYSYRASGGTCGRHGAVAFRKA</sequence>
<keyword evidence="5" id="KW-0479">Metal-binding</keyword>
<dbReference type="InterPro" id="IPR011324">
    <property type="entry name" value="Cytotoxic_necrot_fac-like_cat"/>
</dbReference>
<keyword evidence="7" id="KW-0862">Zinc</keyword>
<dbReference type="GO" id="GO:0016787">
    <property type="term" value="F:hydrolase activity"/>
    <property type="evidence" value="ECO:0007669"/>
    <property type="project" value="UniProtKB-KW"/>
</dbReference>
<evidence type="ECO:0000256" key="5">
    <source>
        <dbReference type="ARBA" id="ARBA00022723"/>
    </source>
</evidence>
<evidence type="ECO:0000256" key="9">
    <source>
        <dbReference type="ARBA" id="ARBA00048968"/>
    </source>
</evidence>
<dbReference type="SUPFAM" id="SSF64438">
    <property type="entry name" value="CNF1/YfiH-like putative cysteine hydrolases"/>
    <property type="match status" value="1"/>
</dbReference>
<evidence type="ECO:0000256" key="7">
    <source>
        <dbReference type="ARBA" id="ARBA00022833"/>
    </source>
</evidence>
<dbReference type="InterPro" id="IPR006058">
    <property type="entry name" value="2Fe2S_fd_BS"/>
</dbReference>
<evidence type="ECO:0000256" key="4">
    <source>
        <dbReference type="ARBA" id="ARBA00022679"/>
    </source>
</evidence>
<evidence type="ECO:0000256" key="3">
    <source>
        <dbReference type="ARBA" id="ARBA00007353"/>
    </source>
</evidence>
<keyword evidence="6" id="KW-0378">Hydrolase</keyword>
<proteinExistence type="inferred from homology"/>
<dbReference type="GO" id="GO:0005507">
    <property type="term" value="F:copper ion binding"/>
    <property type="evidence" value="ECO:0007669"/>
    <property type="project" value="TreeGrafter"/>
</dbReference>
<dbReference type="PROSITE" id="PS00197">
    <property type="entry name" value="2FE2S_FER_1"/>
    <property type="match status" value="1"/>
</dbReference>
<evidence type="ECO:0000256" key="6">
    <source>
        <dbReference type="ARBA" id="ARBA00022801"/>
    </source>
</evidence>
<organism evidence="11 12">
    <name type="scientific">Senegalimassilia faecalis</name>
    <dbReference type="NCBI Taxonomy" id="2509433"/>
    <lineage>
        <taxon>Bacteria</taxon>
        <taxon>Bacillati</taxon>
        <taxon>Actinomycetota</taxon>
        <taxon>Coriobacteriia</taxon>
        <taxon>Coriobacteriales</taxon>
        <taxon>Coriobacteriaceae</taxon>
        <taxon>Senegalimassilia</taxon>
    </lineage>
</organism>